<protein>
    <submittedName>
        <fullName evidence="4">Putative NAD(P)H quinone oxidoreductase, PIG3 family</fullName>
    </submittedName>
</protein>
<dbReference type="InterPro" id="IPR020843">
    <property type="entry name" value="ER"/>
</dbReference>
<dbReference type="Pfam" id="PF08240">
    <property type="entry name" value="ADH_N"/>
    <property type="match status" value="1"/>
</dbReference>
<dbReference type="Pfam" id="PF00107">
    <property type="entry name" value="ADH_zinc_N"/>
    <property type="match status" value="1"/>
</dbReference>
<proteinExistence type="predicted"/>
<dbReference type="SUPFAM" id="SSF51735">
    <property type="entry name" value="NAD(P)-binding Rossmann-fold domains"/>
    <property type="match status" value="1"/>
</dbReference>
<dbReference type="InterPro" id="IPR011032">
    <property type="entry name" value="GroES-like_sf"/>
</dbReference>
<dbReference type="InterPro" id="IPR036291">
    <property type="entry name" value="NAD(P)-bd_dom_sf"/>
</dbReference>
<keyword evidence="5" id="KW-1185">Reference proteome</keyword>
<dbReference type="InterPro" id="IPR013149">
    <property type="entry name" value="ADH-like_C"/>
</dbReference>
<dbReference type="EMBL" id="FNIT01000005">
    <property type="protein sequence ID" value="SDO30168.1"/>
    <property type="molecule type" value="Genomic_DNA"/>
</dbReference>
<dbReference type="GO" id="GO:0016651">
    <property type="term" value="F:oxidoreductase activity, acting on NAD(P)H"/>
    <property type="evidence" value="ECO:0007669"/>
    <property type="project" value="TreeGrafter"/>
</dbReference>
<dbReference type="SMART" id="SM00829">
    <property type="entry name" value="PKS_ER"/>
    <property type="match status" value="1"/>
</dbReference>
<dbReference type="OrthoDB" id="9780520at2"/>
<evidence type="ECO:0000256" key="1">
    <source>
        <dbReference type="ARBA" id="ARBA00022857"/>
    </source>
</evidence>
<dbReference type="AlphaFoldDB" id="A0A1H0IFI6"/>
<dbReference type="RefSeq" id="WP_090673618.1">
    <property type="nucleotide sequence ID" value="NZ_FNIT01000005.1"/>
</dbReference>
<accession>A0A1H0IFI6</accession>
<dbReference type="Gene3D" id="3.90.180.10">
    <property type="entry name" value="Medium-chain alcohol dehydrogenases, catalytic domain"/>
    <property type="match status" value="1"/>
</dbReference>
<dbReference type="InterPro" id="IPR014189">
    <property type="entry name" value="Quinone_OxRdtase_PIG3"/>
</dbReference>
<feature type="domain" description="Enoyl reductase (ER)" evidence="3">
    <location>
        <begin position="16"/>
        <end position="325"/>
    </location>
</feature>
<dbReference type="PANTHER" id="PTHR48106:SF8">
    <property type="entry name" value="OS02G0805600 PROTEIN"/>
    <property type="match status" value="1"/>
</dbReference>
<dbReference type="CDD" id="cd05276">
    <property type="entry name" value="p53_inducible_oxidoreductase"/>
    <property type="match status" value="1"/>
</dbReference>
<evidence type="ECO:0000313" key="5">
    <source>
        <dbReference type="Proteomes" id="UP000198793"/>
    </source>
</evidence>
<name>A0A1H0IFI6_9HYPH</name>
<evidence type="ECO:0000256" key="2">
    <source>
        <dbReference type="ARBA" id="ARBA00023002"/>
    </source>
</evidence>
<reference evidence="4 5" key="1">
    <citation type="submission" date="2016-10" db="EMBL/GenBank/DDBJ databases">
        <authorList>
            <person name="de Groot N.N."/>
        </authorList>
    </citation>
    <scope>NUCLEOTIDE SEQUENCE [LARGE SCALE GENOMIC DNA]</scope>
    <source>
        <strain evidence="5">L7-484,KACC 16230,DSM 25025</strain>
    </source>
</reference>
<keyword evidence="1" id="KW-0521">NADP</keyword>
<organism evidence="4 5">
    <name type="scientific">Aureimonas jatrophae</name>
    <dbReference type="NCBI Taxonomy" id="1166073"/>
    <lineage>
        <taxon>Bacteria</taxon>
        <taxon>Pseudomonadati</taxon>
        <taxon>Pseudomonadota</taxon>
        <taxon>Alphaproteobacteria</taxon>
        <taxon>Hyphomicrobiales</taxon>
        <taxon>Aurantimonadaceae</taxon>
        <taxon>Aureimonas</taxon>
    </lineage>
</organism>
<dbReference type="NCBIfam" id="TIGR02824">
    <property type="entry name" value="quinone_pig3"/>
    <property type="match status" value="1"/>
</dbReference>
<gene>
    <name evidence="4" type="ORF">SAMN05192530_105118</name>
</gene>
<dbReference type="GO" id="GO:0070402">
    <property type="term" value="F:NADPH binding"/>
    <property type="evidence" value="ECO:0007669"/>
    <property type="project" value="TreeGrafter"/>
</dbReference>
<sequence length="329" mass="35203">MNESEMDVVGIEGAGGGPEVLRLRREPIPRPRTGEILIRVEAAGVNRPDVLQRLGHYPPPKGAPDWPGLEVAGTVEAVGEGSGRYRPGDRVMALLPGGGYARFAIAPEGSVLPIPGDLDSVHAAAIPETFFTVWHNVFQRGGLQSGERLLVHGGTSGIGTVAIQLAHARGARVAATVGGPEKVEAALRLGAELAIDYRREDFVGRLRSWGGVDLTLDMVGGDYTARNLQVAAPDGRIVQIAYLRGQRAEIDLGLVMTKRLTLTGSTLRARDVAFKAQLAAELEREVWPLLANGTVKPLIDTVYPFSKAAEAHRHMDDDHIGKIVLVPDP</sequence>
<keyword evidence="2" id="KW-0560">Oxidoreductase</keyword>
<dbReference type="Gene3D" id="3.40.50.720">
    <property type="entry name" value="NAD(P)-binding Rossmann-like Domain"/>
    <property type="match status" value="1"/>
</dbReference>
<dbReference type="Proteomes" id="UP000198793">
    <property type="component" value="Unassembled WGS sequence"/>
</dbReference>
<dbReference type="STRING" id="1166073.SAMN05192530_105118"/>
<evidence type="ECO:0000313" key="4">
    <source>
        <dbReference type="EMBL" id="SDO30168.1"/>
    </source>
</evidence>
<dbReference type="InterPro" id="IPR013154">
    <property type="entry name" value="ADH-like_N"/>
</dbReference>
<dbReference type="PANTHER" id="PTHR48106">
    <property type="entry name" value="QUINONE OXIDOREDUCTASE PIG3-RELATED"/>
    <property type="match status" value="1"/>
</dbReference>
<evidence type="ECO:0000259" key="3">
    <source>
        <dbReference type="SMART" id="SM00829"/>
    </source>
</evidence>
<dbReference type="SUPFAM" id="SSF50129">
    <property type="entry name" value="GroES-like"/>
    <property type="match status" value="1"/>
</dbReference>